<comment type="caution">
    <text evidence="2">The sequence shown here is derived from an EMBL/GenBank/DDBJ whole genome shotgun (WGS) entry which is preliminary data.</text>
</comment>
<proteinExistence type="predicted"/>
<dbReference type="EMBL" id="JADCTT010000011">
    <property type="protein sequence ID" value="KAF9746502.1"/>
    <property type="molecule type" value="Genomic_DNA"/>
</dbReference>
<evidence type="ECO:0000313" key="3">
    <source>
        <dbReference type="Proteomes" id="UP000616885"/>
    </source>
</evidence>
<protein>
    <submittedName>
        <fullName evidence="2">Uncharacterized protein</fullName>
    </submittedName>
</protein>
<feature type="compositionally biased region" description="Polar residues" evidence="1">
    <location>
        <begin position="64"/>
        <end position="73"/>
    </location>
</feature>
<reference evidence="2" key="1">
    <citation type="submission" date="2020-10" db="EMBL/GenBank/DDBJ databases">
        <title>High-Quality Genome Resource of Clonostachys rosea strain S41 by Oxford Nanopore Long-Read Sequencing.</title>
        <authorList>
            <person name="Wang H."/>
        </authorList>
    </citation>
    <scope>NUCLEOTIDE SEQUENCE</scope>
    <source>
        <strain evidence="2">S41</strain>
    </source>
</reference>
<accession>A0A8H7KEV0</accession>
<dbReference type="Proteomes" id="UP000616885">
    <property type="component" value="Unassembled WGS sequence"/>
</dbReference>
<gene>
    <name evidence="2" type="ORF">IM811_003407</name>
</gene>
<dbReference type="AlphaFoldDB" id="A0A8H7KEV0"/>
<organism evidence="2 3">
    <name type="scientific">Bionectria ochroleuca</name>
    <name type="common">Gliocladium roseum</name>
    <dbReference type="NCBI Taxonomy" id="29856"/>
    <lineage>
        <taxon>Eukaryota</taxon>
        <taxon>Fungi</taxon>
        <taxon>Dikarya</taxon>
        <taxon>Ascomycota</taxon>
        <taxon>Pezizomycotina</taxon>
        <taxon>Sordariomycetes</taxon>
        <taxon>Hypocreomycetidae</taxon>
        <taxon>Hypocreales</taxon>
        <taxon>Bionectriaceae</taxon>
        <taxon>Clonostachys</taxon>
    </lineage>
</organism>
<sequence>MAAGHFSRLEYCSNGTLPGSLISEFSHVARTYVNGIQSRDSVPAGPHRDSVKDTSLLPGGSLQDKGSVNGVSPEITRTQPAAAQDLVMTTSGEQLRTVGEAGAEFPGSSESFEPFGSMDYTIDAFGGTYPGSPL</sequence>
<name>A0A8H7KEV0_BIOOC</name>
<feature type="region of interest" description="Disordered" evidence="1">
    <location>
        <begin position="37"/>
        <end position="73"/>
    </location>
</feature>
<evidence type="ECO:0000256" key="1">
    <source>
        <dbReference type="SAM" id="MobiDB-lite"/>
    </source>
</evidence>
<evidence type="ECO:0000313" key="2">
    <source>
        <dbReference type="EMBL" id="KAF9746502.1"/>
    </source>
</evidence>